<dbReference type="PANTHER" id="PTHR43918">
    <property type="entry name" value="ACETYLCHOLINESTERASE"/>
    <property type="match status" value="1"/>
</dbReference>
<dbReference type="InterPro" id="IPR029058">
    <property type="entry name" value="AB_hydrolase_fold"/>
</dbReference>
<reference evidence="6 7" key="1">
    <citation type="journal article" date="2021" name="Elife">
        <title>Chloroplast acquisition without the gene transfer in kleptoplastic sea slugs, Plakobranchus ocellatus.</title>
        <authorList>
            <person name="Maeda T."/>
            <person name="Takahashi S."/>
            <person name="Yoshida T."/>
            <person name="Shimamura S."/>
            <person name="Takaki Y."/>
            <person name="Nagai Y."/>
            <person name="Toyoda A."/>
            <person name="Suzuki Y."/>
            <person name="Arimoto A."/>
            <person name="Ishii H."/>
            <person name="Satoh N."/>
            <person name="Nishiyama T."/>
            <person name="Hasebe M."/>
            <person name="Maruyama T."/>
            <person name="Minagawa J."/>
            <person name="Obokata J."/>
            <person name="Shigenobu S."/>
        </authorList>
    </citation>
    <scope>NUCLEOTIDE SEQUENCE [LARGE SCALE GENOMIC DNA]</scope>
</reference>
<keyword evidence="4" id="KW-1015">Disulfide bond</keyword>
<dbReference type="EMBL" id="BMAT01003106">
    <property type="protein sequence ID" value="GFS20513.1"/>
    <property type="molecule type" value="Genomic_DNA"/>
</dbReference>
<dbReference type="Pfam" id="PF00135">
    <property type="entry name" value="COesterase"/>
    <property type="match status" value="1"/>
</dbReference>
<accession>A0AAV4JFN6</accession>
<dbReference type="SUPFAM" id="SSF53474">
    <property type="entry name" value="alpha/beta-Hydrolases"/>
    <property type="match status" value="1"/>
</dbReference>
<dbReference type="GO" id="GO:0019695">
    <property type="term" value="P:choline metabolic process"/>
    <property type="evidence" value="ECO:0007669"/>
    <property type="project" value="TreeGrafter"/>
</dbReference>
<keyword evidence="2" id="KW-0719">Serine esterase</keyword>
<protein>
    <submittedName>
        <fullName evidence="6">Carboxylic ester hydrolase</fullName>
    </submittedName>
</protein>
<dbReference type="InterPro" id="IPR050654">
    <property type="entry name" value="AChE-related_enzymes"/>
</dbReference>
<dbReference type="PANTHER" id="PTHR43918:SF12">
    <property type="entry name" value="ACETYLCHOLINESTERASE 1"/>
    <property type="match status" value="1"/>
</dbReference>
<dbReference type="InterPro" id="IPR000997">
    <property type="entry name" value="Cholinesterase"/>
</dbReference>
<keyword evidence="3 6" id="KW-0378">Hydrolase</keyword>
<dbReference type="Gene3D" id="3.40.50.1820">
    <property type="entry name" value="alpha/beta hydrolase"/>
    <property type="match status" value="1"/>
</dbReference>
<dbReference type="PRINTS" id="PR00878">
    <property type="entry name" value="CHOLNESTRASE"/>
</dbReference>
<comment type="caution">
    <text evidence="6">The sequence shown here is derived from an EMBL/GenBank/DDBJ whole genome shotgun (WGS) entry which is preliminary data.</text>
</comment>
<dbReference type="Proteomes" id="UP000762676">
    <property type="component" value="Unassembled WGS sequence"/>
</dbReference>
<comment type="similarity">
    <text evidence="1">Belongs to the type-B carboxylesterase/lipase family.</text>
</comment>
<evidence type="ECO:0000259" key="5">
    <source>
        <dbReference type="Pfam" id="PF00135"/>
    </source>
</evidence>
<keyword evidence="7" id="KW-1185">Reference proteome</keyword>
<dbReference type="AlphaFoldDB" id="A0AAV4JFN6"/>
<dbReference type="GO" id="GO:0005615">
    <property type="term" value="C:extracellular space"/>
    <property type="evidence" value="ECO:0007669"/>
    <property type="project" value="TreeGrafter"/>
</dbReference>
<dbReference type="GO" id="GO:0003990">
    <property type="term" value="F:acetylcholinesterase activity"/>
    <property type="evidence" value="ECO:0007669"/>
    <property type="project" value="TreeGrafter"/>
</dbReference>
<gene>
    <name evidence="6" type="ORF">ElyMa_001573000</name>
</gene>
<dbReference type="InterPro" id="IPR002018">
    <property type="entry name" value="CarbesteraseB"/>
</dbReference>
<name>A0AAV4JFN6_9GAST</name>
<dbReference type="GO" id="GO:0006581">
    <property type="term" value="P:acetylcholine catabolic process"/>
    <property type="evidence" value="ECO:0007669"/>
    <property type="project" value="TreeGrafter"/>
</dbReference>
<evidence type="ECO:0000313" key="7">
    <source>
        <dbReference type="Proteomes" id="UP000762676"/>
    </source>
</evidence>
<evidence type="ECO:0000256" key="1">
    <source>
        <dbReference type="ARBA" id="ARBA00005964"/>
    </source>
</evidence>
<evidence type="ECO:0000313" key="6">
    <source>
        <dbReference type="EMBL" id="GFS20513.1"/>
    </source>
</evidence>
<sequence length="370" mass="41633">MQSASPLAPWATISLTEGIRRSKLLAKKLGCDPENQDRAVLDCLRKVPAKAFTQKESEITEGYAQFPFVPVVDGTFLTKSPQEYLAEGNFKKIPLLMGSNTNEGTWLLVYQEPALFNINTSSLINSEKHSHVMDRLFRYHPQWPVELGQVAKDAVKFQYTDWVHPHDQVALREEVEQAVGDFHFVCGVVDMATTVAAHGQDVYMYRFSHRMSNHPWPPWMGVLHGDEIFFVFGRPLVGHLDFSREEKKLSRKMMKYWANFAKTGNPNNGPGETNKEEWPRYAPERLKFLDITTDIIQDAGSSVGVGVKPQQCAFWGKHLPILASIERPTYNSNCTRSSPSKSGAKSLTSMGSLSSSLVVLTASMSWCFLL</sequence>
<dbReference type="GO" id="GO:0005886">
    <property type="term" value="C:plasma membrane"/>
    <property type="evidence" value="ECO:0007669"/>
    <property type="project" value="TreeGrafter"/>
</dbReference>
<evidence type="ECO:0000256" key="3">
    <source>
        <dbReference type="ARBA" id="ARBA00022801"/>
    </source>
</evidence>
<organism evidence="6 7">
    <name type="scientific">Elysia marginata</name>
    <dbReference type="NCBI Taxonomy" id="1093978"/>
    <lineage>
        <taxon>Eukaryota</taxon>
        <taxon>Metazoa</taxon>
        <taxon>Spiralia</taxon>
        <taxon>Lophotrochozoa</taxon>
        <taxon>Mollusca</taxon>
        <taxon>Gastropoda</taxon>
        <taxon>Heterobranchia</taxon>
        <taxon>Euthyneura</taxon>
        <taxon>Panpulmonata</taxon>
        <taxon>Sacoglossa</taxon>
        <taxon>Placobranchoidea</taxon>
        <taxon>Plakobranchidae</taxon>
        <taxon>Elysia</taxon>
    </lineage>
</organism>
<evidence type="ECO:0000256" key="2">
    <source>
        <dbReference type="ARBA" id="ARBA00022487"/>
    </source>
</evidence>
<evidence type="ECO:0000256" key="4">
    <source>
        <dbReference type="ARBA" id="ARBA00023157"/>
    </source>
</evidence>
<proteinExistence type="inferred from homology"/>
<feature type="domain" description="Carboxylesterase type B" evidence="5">
    <location>
        <begin position="1"/>
        <end position="315"/>
    </location>
</feature>